<comment type="subcellular location">
    <subcellularLocation>
        <location evidence="1">Endomembrane system</location>
        <topology evidence="1">Multi-pass membrane protein</topology>
    </subcellularLocation>
</comment>
<dbReference type="EMBL" id="NJES01000566">
    <property type="protein sequence ID" value="PHH70971.1"/>
    <property type="molecule type" value="Genomic_DNA"/>
</dbReference>
<evidence type="ECO:0000256" key="1">
    <source>
        <dbReference type="ARBA" id="ARBA00004127"/>
    </source>
</evidence>
<keyword evidence="8" id="KW-1185">Reference proteome</keyword>
<dbReference type="AlphaFoldDB" id="A0A2C5YVP0"/>
<feature type="region of interest" description="Disordered" evidence="5">
    <location>
        <begin position="467"/>
        <end position="760"/>
    </location>
</feature>
<reference evidence="7 8" key="1">
    <citation type="submission" date="2017-06" db="EMBL/GenBank/DDBJ databases">
        <title>Ant-infecting Ophiocordyceps genomes reveal a high diversity of potential behavioral manipulation genes and a possible major role for enterotoxins.</title>
        <authorList>
            <person name="De Bekker C."/>
            <person name="Evans H.C."/>
            <person name="Brachmann A."/>
            <person name="Hughes D.P."/>
        </authorList>
    </citation>
    <scope>NUCLEOTIDE SEQUENCE [LARGE SCALE GENOMIC DNA]</scope>
    <source>
        <strain evidence="7 8">Map16</strain>
    </source>
</reference>
<feature type="region of interest" description="Disordered" evidence="5">
    <location>
        <begin position="977"/>
        <end position="1050"/>
    </location>
</feature>
<feature type="transmembrane region" description="Helical" evidence="6">
    <location>
        <begin position="80"/>
        <end position="104"/>
    </location>
</feature>
<feature type="compositionally biased region" description="Low complexity" evidence="5">
    <location>
        <begin position="1025"/>
        <end position="1035"/>
    </location>
</feature>
<keyword evidence="4 6" id="KW-0472">Membrane</keyword>
<feature type="region of interest" description="Disordered" evidence="5">
    <location>
        <begin position="1155"/>
        <end position="1183"/>
    </location>
</feature>
<feature type="compositionally biased region" description="Polar residues" evidence="5">
    <location>
        <begin position="469"/>
        <end position="478"/>
    </location>
</feature>
<feature type="region of interest" description="Disordered" evidence="5">
    <location>
        <begin position="787"/>
        <end position="905"/>
    </location>
</feature>
<feature type="compositionally biased region" description="Polar residues" evidence="5">
    <location>
        <begin position="883"/>
        <end position="899"/>
    </location>
</feature>
<feature type="compositionally biased region" description="Polar residues" evidence="5">
    <location>
        <begin position="1040"/>
        <end position="1049"/>
    </location>
</feature>
<name>A0A2C5YVP0_9HYPO</name>
<evidence type="ECO:0000256" key="4">
    <source>
        <dbReference type="ARBA" id="ARBA00023136"/>
    </source>
</evidence>
<feature type="compositionally biased region" description="Polar residues" evidence="5">
    <location>
        <begin position="1006"/>
        <end position="1015"/>
    </location>
</feature>
<organism evidence="7 8">
    <name type="scientific">Ophiocordyceps camponoti-rufipedis</name>
    <dbReference type="NCBI Taxonomy" id="2004952"/>
    <lineage>
        <taxon>Eukaryota</taxon>
        <taxon>Fungi</taxon>
        <taxon>Dikarya</taxon>
        <taxon>Ascomycota</taxon>
        <taxon>Pezizomycotina</taxon>
        <taxon>Sordariomycetes</taxon>
        <taxon>Hypocreomycetidae</taxon>
        <taxon>Hypocreales</taxon>
        <taxon>Ophiocordycipitaceae</taxon>
        <taxon>Ophiocordyceps</taxon>
    </lineage>
</organism>
<feature type="compositionally biased region" description="Basic and acidic residues" evidence="5">
    <location>
        <begin position="642"/>
        <end position="681"/>
    </location>
</feature>
<feature type="region of interest" description="Disordered" evidence="5">
    <location>
        <begin position="347"/>
        <end position="367"/>
    </location>
</feature>
<gene>
    <name evidence="7" type="ORF">CDD80_5618</name>
</gene>
<proteinExistence type="predicted"/>
<evidence type="ECO:0000313" key="8">
    <source>
        <dbReference type="Proteomes" id="UP000226431"/>
    </source>
</evidence>
<feature type="compositionally biased region" description="Polar residues" evidence="5">
    <location>
        <begin position="682"/>
        <end position="702"/>
    </location>
</feature>
<accession>A0A2C5YVP0</accession>
<feature type="transmembrane region" description="Helical" evidence="6">
    <location>
        <begin position="180"/>
        <end position="201"/>
    </location>
</feature>
<dbReference type="GO" id="GO:0012505">
    <property type="term" value="C:endomembrane system"/>
    <property type="evidence" value="ECO:0007669"/>
    <property type="project" value="UniProtKB-SubCell"/>
</dbReference>
<evidence type="ECO:0000256" key="6">
    <source>
        <dbReference type="SAM" id="Phobius"/>
    </source>
</evidence>
<dbReference type="Proteomes" id="UP000226431">
    <property type="component" value="Unassembled WGS sequence"/>
</dbReference>
<feature type="compositionally biased region" description="Polar residues" evidence="5">
    <location>
        <begin position="728"/>
        <end position="742"/>
    </location>
</feature>
<evidence type="ECO:0000256" key="2">
    <source>
        <dbReference type="ARBA" id="ARBA00022692"/>
    </source>
</evidence>
<protein>
    <submittedName>
        <fullName evidence="7">Uncharacterized protein</fullName>
    </submittedName>
</protein>
<dbReference type="GO" id="GO:0007096">
    <property type="term" value="P:regulation of exit from mitosis"/>
    <property type="evidence" value="ECO:0007669"/>
    <property type="project" value="TreeGrafter"/>
</dbReference>
<feature type="compositionally biased region" description="Basic and acidic residues" evidence="5">
    <location>
        <begin position="536"/>
        <end position="566"/>
    </location>
</feature>
<evidence type="ECO:0000256" key="5">
    <source>
        <dbReference type="SAM" id="MobiDB-lite"/>
    </source>
</evidence>
<dbReference type="STRING" id="2004952.A0A2C5YVP0"/>
<keyword evidence="3 6" id="KW-1133">Transmembrane helix</keyword>
<feature type="region of interest" description="Disordered" evidence="5">
    <location>
        <begin position="406"/>
        <end position="452"/>
    </location>
</feature>
<dbReference type="GO" id="GO:0043007">
    <property type="term" value="P:maintenance of rDNA"/>
    <property type="evidence" value="ECO:0007669"/>
    <property type="project" value="TreeGrafter"/>
</dbReference>
<sequence>MPRLVRRKPLRERINAMLNPMDLLLWLSEEVETREWDSQLVGTQLGLGLNSILLLARANSASVAPLANDDLFGEGAPSNWVSLFILPLVWALVIFSLTNAFYAFCRTRSYRLFQASVDTRPATPSARRVKVHSSPASSSPLRLLADLVTSQSAESRAHPDKDKDVWEIAVWDPLPLSMRLLCFFSPGHVLVYLLFLPLAPLDPRPSMTVFNSLVMQLLLTVQMHLLCQRFAQQGKDNTIIQKEVVREYDAKFVHPRLYPVVRDVGTQMSGDETPESVHIGSPTTLLRRGFKTHGNPHIDMPEPTTTSGYMKPQMFTSPAASRRVETLAPSGLRGTTLRNISLPAASSSMVAAEPSQTEGGSFPTQGRNREFEGFFGVYTHNKSPLKKTFTVDDLINQPLPKNSKEMAAWEQHPLRRSASPKKQSSSHKALTVSGEAQANSLANTGRPRPQYERYPSRCLIDCTARAGQVSASPVVQETKQPDKMRRHITSSCRQSSETHGPDRILRWNMARDLPDSRQDTDEMQQPAAGPSRRLRHDVDREKRSPKEAESRNRRGKERAADARSKEPQSSSATDVERQLAQMMEGKKEARRQRRNLKESGDYLGVQGVNPETGQLDIVTPTDSDRSSASQEKQQKLNKLRTALREARQSYRNVKDQSEREARRMMEREANKQRRLDKEKQKLQNLSQRVRWQRQTKQWSSAQEPELSPIVGSRRGSSMAGKSSKHHNITGQASDSGMTSQGANGHGQPREPAVDTPDSMNTVIRTPHRQQSQATSAAWELFENGITFDNPGHASPPVEQAFLGHGAELGPDPGGVGTGETVGRARQGEGPSQQLHNAQGPTRDRKTHEATGDDGRASQPGARSTFRRLMSPFGSLVGKLTDASPKNSTRGGEASASSSIDAVRHRNRNLPPRIKAGTRASHAIVEMAARQQFLDLVIDGPKLRSMDVADDAWMERALRDLDCTGDRFRELASTRTITTTGFDRPPSLTETTQANSRRPRNGLFYSPPNSSLSEYNDTAIAEKTTPSASSSSPPASWAVATGTTSVTEEQVGSCDDVELLVDLRSSTSPKSTSLQEKVAVGLNGVEFSEEMAPGMEARCLAEMDEVATMLLLAESDRALKELRGGNTTQSMDPGKATAQLVTGDDAQAAGYEEKKAMNEADKQTMPGTFPAEINSDEGDDNSGSDSAKRAWISVVLGWPRALVSLYWRTILPVLDWRSDLWERSQREEMTTWDAVAVMLSMPAHLVAAFALM</sequence>
<dbReference type="Pfam" id="PF10332">
    <property type="entry name" value="DUF2418"/>
    <property type="match status" value="1"/>
</dbReference>
<keyword evidence="2 6" id="KW-0812">Transmembrane</keyword>
<evidence type="ECO:0000256" key="3">
    <source>
        <dbReference type="ARBA" id="ARBA00022989"/>
    </source>
</evidence>
<comment type="caution">
    <text evidence="7">The sequence shown here is derived from an EMBL/GenBank/DDBJ whole genome shotgun (WGS) entry which is preliminary data.</text>
</comment>
<feature type="compositionally biased region" description="Polar residues" evidence="5">
    <location>
        <begin position="420"/>
        <end position="443"/>
    </location>
</feature>
<dbReference type="OrthoDB" id="3363151at2759"/>
<feature type="compositionally biased region" description="Basic and acidic residues" evidence="5">
    <location>
        <begin position="841"/>
        <end position="855"/>
    </location>
</feature>
<dbReference type="PANTHER" id="PTHR28293:SF1">
    <property type="entry name" value="NUCLEAR RIM PROTEIN 1"/>
    <property type="match status" value="1"/>
</dbReference>
<dbReference type="PANTHER" id="PTHR28293">
    <property type="entry name" value="NUCLEAR RIM PROTEIN 1"/>
    <property type="match status" value="1"/>
</dbReference>
<feature type="compositionally biased region" description="Polar residues" evidence="5">
    <location>
        <begin position="829"/>
        <end position="839"/>
    </location>
</feature>
<feature type="compositionally biased region" description="Polar residues" evidence="5">
    <location>
        <begin position="347"/>
        <end position="366"/>
    </location>
</feature>
<evidence type="ECO:0000313" key="7">
    <source>
        <dbReference type="EMBL" id="PHH70971.1"/>
    </source>
</evidence>
<feature type="compositionally biased region" description="Polar residues" evidence="5">
    <location>
        <begin position="489"/>
        <end position="498"/>
    </location>
</feature>
<dbReference type="InterPro" id="IPR018819">
    <property type="entry name" value="Nur1/Mug154"/>
</dbReference>